<proteinExistence type="predicted"/>
<dbReference type="Gene3D" id="1.25.40.420">
    <property type="match status" value="1"/>
</dbReference>
<gene>
    <name evidence="2" type="ORF">M9Y10_032193</name>
</gene>
<sequence length="128" mass="14749">MLSLLLENEELFIKLNEEFKPTIDEQNIDEHINTLKFYYQLSSCGCMVACSSVIKYISRHFSSIDSNNLLSLPLEILHTIISSDELVIESEDSLFSSYRNFLKTEAKIRQTKKNLTLYRSTKKSSSQG</sequence>
<dbReference type="Proteomes" id="UP001470230">
    <property type="component" value="Unassembled WGS sequence"/>
</dbReference>
<organism evidence="2 3">
    <name type="scientific">Tritrichomonas musculus</name>
    <dbReference type="NCBI Taxonomy" id="1915356"/>
    <lineage>
        <taxon>Eukaryota</taxon>
        <taxon>Metamonada</taxon>
        <taxon>Parabasalia</taxon>
        <taxon>Tritrichomonadida</taxon>
        <taxon>Tritrichomonadidae</taxon>
        <taxon>Tritrichomonas</taxon>
    </lineage>
</organism>
<keyword evidence="3" id="KW-1185">Reference proteome</keyword>
<comment type="caution">
    <text evidence="2">The sequence shown here is derived from an EMBL/GenBank/DDBJ whole genome shotgun (WGS) entry which is preliminary data.</text>
</comment>
<dbReference type="InterPro" id="IPR011705">
    <property type="entry name" value="BACK"/>
</dbReference>
<dbReference type="Pfam" id="PF07707">
    <property type="entry name" value="BACK"/>
    <property type="match status" value="1"/>
</dbReference>
<feature type="domain" description="BACK" evidence="1">
    <location>
        <begin position="44"/>
        <end position="111"/>
    </location>
</feature>
<evidence type="ECO:0000313" key="2">
    <source>
        <dbReference type="EMBL" id="KAK8839262.1"/>
    </source>
</evidence>
<evidence type="ECO:0000259" key="1">
    <source>
        <dbReference type="Pfam" id="PF07707"/>
    </source>
</evidence>
<evidence type="ECO:0000313" key="3">
    <source>
        <dbReference type="Proteomes" id="UP001470230"/>
    </source>
</evidence>
<dbReference type="EMBL" id="JAPFFF010000052">
    <property type="protein sequence ID" value="KAK8839262.1"/>
    <property type="molecule type" value="Genomic_DNA"/>
</dbReference>
<protein>
    <recommendedName>
        <fullName evidence="1">BACK domain-containing protein</fullName>
    </recommendedName>
</protein>
<name>A0ABR2H0D5_9EUKA</name>
<accession>A0ABR2H0D5</accession>
<reference evidence="2 3" key="1">
    <citation type="submission" date="2024-04" db="EMBL/GenBank/DDBJ databases">
        <title>Tritrichomonas musculus Genome.</title>
        <authorList>
            <person name="Alves-Ferreira E."/>
            <person name="Grigg M."/>
            <person name="Lorenzi H."/>
            <person name="Galac M."/>
        </authorList>
    </citation>
    <scope>NUCLEOTIDE SEQUENCE [LARGE SCALE GENOMIC DNA]</scope>
    <source>
        <strain evidence="2 3">EAF2021</strain>
    </source>
</reference>